<dbReference type="OrthoDB" id="5562676at2759"/>
<dbReference type="GO" id="GO:1902600">
    <property type="term" value="P:proton transmembrane transport"/>
    <property type="evidence" value="ECO:0007669"/>
    <property type="project" value="TreeGrafter"/>
</dbReference>
<gene>
    <name evidence="1" type="ORF">K431DRAFT_344972</name>
</gene>
<accession>A0A9P4QE89</accession>
<evidence type="ECO:0000313" key="1">
    <source>
        <dbReference type="EMBL" id="KAF2723082.1"/>
    </source>
</evidence>
<dbReference type="EMBL" id="MU003778">
    <property type="protein sequence ID" value="KAF2723082.1"/>
    <property type="molecule type" value="Genomic_DNA"/>
</dbReference>
<name>A0A9P4QE89_9PEZI</name>
<dbReference type="GO" id="GO:0006813">
    <property type="term" value="P:potassium ion transport"/>
    <property type="evidence" value="ECO:0007669"/>
    <property type="project" value="TreeGrafter"/>
</dbReference>
<comment type="caution">
    <text evidence="1">The sequence shown here is derived from an EMBL/GenBank/DDBJ whole genome shotgun (WGS) entry which is preliminary data.</text>
</comment>
<dbReference type="Pfam" id="PF10173">
    <property type="entry name" value="Mit_KHE1"/>
    <property type="match status" value="1"/>
</dbReference>
<dbReference type="InterPro" id="IPR018786">
    <property type="entry name" value="Mit_KHE1"/>
</dbReference>
<reference evidence="1" key="1">
    <citation type="journal article" date="2020" name="Stud. Mycol.">
        <title>101 Dothideomycetes genomes: a test case for predicting lifestyles and emergence of pathogens.</title>
        <authorList>
            <person name="Haridas S."/>
            <person name="Albert R."/>
            <person name="Binder M."/>
            <person name="Bloem J."/>
            <person name="Labutti K."/>
            <person name="Salamov A."/>
            <person name="Andreopoulos B."/>
            <person name="Baker S."/>
            <person name="Barry K."/>
            <person name="Bills G."/>
            <person name="Bluhm B."/>
            <person name="Cannon C."/>
            <person name="Castanera R."/>
            <person name="Culley D."/>
            <person name="Daum C."/>
            <person name="Ezra D."/>
            <person name="Gonzalez J."/>
            <person name="Henrissat B."/>
            <person name="Kuo A."/>
            <person name="Liang C."/>
            <person name="Lipzen A."/>
            <person name="Lutzoni F."/>
            <person name="Magnuson J."/>
            <person name="Mondo S."/>
            <person name="Nolan M."/>
            <person name="Ohm R."/>
            <person name="Pangilinan J."/>
            <person name="Park H.-J."/>
            <person name="Ramirez L."/>
            <person name="Alfaro M."/>
            <person name="Sun H."/>
            <person name="Tritt A."/>
            <person name="Yoshinaga Y."/>
            <person name="Zwiers L.-H."/>
            <person name="Turgeon B."/>
            <person name="Goodwin S."/>
            <person name="Spatafora J."/>
            <person name="Crous P."/>
            <person name="Grigoriev I."/>
        </authorList>
    </citation>
    <scope>NUCLEOTIDE SEQUENCE</scope>
    <source>
        <strain evidence="1">CBS 116435</strain>
    </source>
</reference>
<sequence>MRLFLLPVSKRRTLIHCERIQETLAAGAKPPFIDRITRTASESWVTWEKKPKGWQKQLTVWGNKICQRIPYEEWGLKTVPPATKKRLKDVDEGKPKFTCLYPGHFLDSAKVDAVVKQLALERQAFHRRKMWQSVIMAPLMLPFALIPCVPNLPLGYMLFRAWSHYRAWYGGKFLEYLTSNKLIDMVSSKEMDEIYAAGLLYPNREASRAAPCPTLEETQRAADVTASRTHGGERDVMVLRRWNGKLIAEAFGLPEMELEVERAVDQVEQVNQGEDEFANGSPLISDVKEHGRVGRIIASERH</sequence>
<organism evidence="1 2">
    <name type="scientific">Polychaeton citri CBS 116435</name>
    <dbReference type="NCBI Taxonomy" id="1314669"/>
    <lineage>
        <taxon>Eukaryota</taxon>
        <taxon>Fungi</taxon>
        <taxon>Dikarya</taxon>
        <taxon>Ascomycota</taxon>
        <taxon>Pezizomycotina</taxon>
        <taxon>Dothideomycetes</taxon>
        <taxon>Dothideomycetidae</taxon>
        <taxon>Capnodiales</taxon>
        <taxon>Capnodiaceae</taxon>
        <taxon>Polychaeton</taxon>
    </lineage>
</organism>
<evidence type="ECO:0000313" key="2">
    <source>
        <dbReference type="Proteomes" id="UP000799441"/>
    </source>
</evidence>
<proteinExistence type="predicted"/>
<dbReference type="GO" id="GO:0005743">
    <property type="term" value="C:mitochondrial inner membrane"/>
    <property type="evidence" value="ECO:0007669"/>
    <property type="project" value="TreeGrafter"/>
</dbReference>
<dbReference type="PANTHER" id="PTHR28062:SF1">
    <property type="entry name" value="TRANSMEMBRANE PROTEIN"/>
    <property type="match status" value="1"/>
</dbReference>
<protein>
    <recommendedName>
        <fullName evidence="3">Mitochondrial K+-H+ exchange-related-domain-containing protein</fullName>
    </recommendedName>
</protein>
<evidence type="ECO:0008006" key="3">
    <source>
        <dbReference type="Google" id="ProtNLM"/>
    </source>
</evidence>
<keyword evidence="2" id="KW-1185">Reference proteome</keyword>
<dbReference type="AlphaFoldDB" id="A0A9P4QE89"/>
<dbReference type="Proteomes" id="UP000799441">
    <property type="component" value="Unassembled WGS sequence"/>
</dbReference>
<dbReference type="PANTHER" id="PTHR28062">
    <property type="entry name" value="K+-H+ EXCHANGE-LIKE PROTEIN"/>
    <property type="match status" value="1"/>
</dbReference>